<name>A0ABQ4U004_9HYPH</name>
<gene>
    <name evidence="1" type="primary">mshB</name>
    <name evidence="1" type="ORF">MPOCJGCO_2444</name>
</gene>
<dbReference type="Proteomes" id="UP001055057">
    <property type="component" value="Unassembled WGS sequence"/>
</dbReference>
<dbReference type="RefSeq" id="WP_238182892.1">
    <property type="nucleotide sequence ID" value="NZ_BPRB01000125.1"/>
</dbReference>
<sequence>MRADAFLAAAERLPLADLDALGGPGGLVVVAPHPDDESLGCGGLIAEARRLGRAVRLVVVSDGCGSHTHSATYPPERLRALREAETLRAVAILGMAEADVRFLRLPDAHVPSDGPQANAAAEAILQAARDCAASCVFVTWRHDPHCDHKAAAAIVALAGLQRAGVWVYEYPVWGWTLPPETEVGPEPQGFRLDVSAHRGTKARAVAAHASQTTDLIADDPGGFRLEAAMVERMCGPFERFVAVLS</sequence>
<keyword evidence="2" id="KW-1185">Reference proteome</keyword>
<organism evidence="1 2">
    <name type="scientific">Methylobacterium trifolii</name>
    <dbReference type="NCBI Taxonomy" id="1003092"/>
    <lineage>
        <taxon>Bacteria</taxon>
        <taxon>Pseudomonadati</taxon>
        <taxon>Pseudomonadota</taxon>
        <taxon>Alphaproteobacteria</taxon>
        <taxon>Hyphomicrobiales</taxon>
        <taxon>Methylobacteriaceae</taxon>
        <taxon>Methylobacterium</taxon>
    </lineage>
</organism>
<dbReference type="Pfam" id="PF02585">
    <property type="entry name" value="PIG-L"/>
    <property type="match status" value="1"/>
</dbReference>
<comment type="caution">
    <text evidence="1">The sequence shown here is derived from an EMBL/GenBank/DDBJ whole genome shotgun (WGS) entry which is preliminary data.</text>
</comment>
<reference evidence="1" key="1">
    <citation type="journal article" date="2021" name="Front. Microbiol.">
        <title>Comprehensive Comparative Genomics and Phenotyping of Methylobacterium Species.</title>
        <authorList>
            <person name="Alessa O."/>
            <person name="Ogura Y."/>
            <person name="Fujitani Y."/>
            <person name="Takami H."/>
            <person name="Hayashi T."/>
            <person name="Sahin N."/>
            <person name="Tani A."/>
        </authorList>
    </citation>
    <scope>NUCLEOTIDE SEQUENCE</scope>
    <source>
        <strain evidence="1">DSM 23632</strain>
    </source>
</reference>
<protein>
    <submittedName>
        <fullName evidence="1">1D-myo-inositol 2-acetamido-2-deoxy-alpha-D-glucopyranoside deacetylase</fullName>
    </submittedName>
</protein>
<dbReference type="PANTHER" id="PTHR12993">
    <property type="entry name" value="N-ACETYLGLUCOSAMINYL-PHOSPHATIDYLINOSITOL DE-N-ACETYLASE-RELATED"/>
    <property type="match status" value="1"/>
</dbReference>
<dbReference type="Gene3D" id="3.40.50.10320">
    <property type="entry name" value="LmbE-like"/>
    <property type="match status" value="1"/>
</dbReference>
<reference evidence="1" key="2">
    <citation type="submission" date="2021-08" db="EMBL/GenBank/DDBJ databases">
        <authorList>
            <person name="Tani A."/>
            <person name="Ola A."/>
            <person name="Ogura Y."/>
            <person name="Katsura K."/>
            <person name="Hayashi T."/>
        </authorList>
    </citation>
    <scope>NUCLEOTIDE SEQUENCE</scope>
    <source>
        <strain evidence="1">DSM 23632</strain>
    </source>
</reference>
<evidence type="ECO:0000313" key="2">
    <source>
        <dbReference type="Proteomes" id="UP001055057"/>
    </source>
</evidence>
<dbReference type="EMBL" id="BPRB01000125">
    <property type="protein sequence ID" value="GJE60333.1"/>
    <property type="molecule type" value="Genomic_DNA"/>
</dbReference>
<dbReference type="SUPFAM" id="SSF102588">
    <property type="entry name" value="LmbE-like"/>
    <property type="match status" value="1"/>
</dbReference>
<accession>A0ABQ4U004</accession>
<proteinExistence type="predicted"/>
<dbReference type="InterPro" id="IPR003737">
    <property type="entry name" value="GlcNAc_PI_deacetylase-related"/>
</dbReference>
<evidence type="ECO:0000313" key="1">
    <source>
        <dbReference type="EMBL" id="GJE60333.1"/>
    </source>
</evidence>
<dbReference type="PANTHER" id="PTHR12993:SF29">
    <property type="entry name" value="BLR3841 PROTEIN"/>
    <property type="match status" value="1"/>
</dbReference>
<dbReference type="InterPro" id="IPR024078">
    <property type="entry name" value="LmbE-like_dom_sf"/>
</dbReference>